<sequence length="1243" mass="148996">MQQLYFIENESYSLDQSTLHIPFYDELDLYRKLENLSFVKLIEKQQELHLGLQDNTTLLTLLRDQGKYIDICALQNQIIDCKIRINNTLYNDDIIINELSYDPIHLPSKSCHNVFVIEDDSFLIHCQSSINIFQYFILNNKSLILDEILLDLPHNCKFDSKFQFNYIFIHSINCEISTILFIEIISKNQKPYFNHNYTKLHELNNYPKLHNLIDLKICDSTQILLLFDILMYIFYIDDQQFISYNYQYKSWFIYSETSCFPYIVKGSIQISINTNYYSLNVDNMINKESQLKKILNFNNIFIFLYEDYTEIIYGNLFKQSIFNVKQINPLNTLPFLVTLDQNNNISLYKVICLTKVIKYENYPYVGIFQKSLFGYSANQALLYYQTSFYSINQPIIIPSIQDINITQDQIHKNSFIIDTNSLFQSIPFYLNLQFDFNNILKESKNEMRITYEKLLRIKKILKVFSFEVNFIVIIYQDWNSKIFFYIQNGDFQKNVYVMKTNSKISVESFRENFDNILLLFIGSYQITKYEIQNKQDLVQIQKIMTKNKIKEYKMEDNKLICHMSDNNIIQYQSQIWYDYFQTQKKEIREFWLKNKKEKYDDFRVPYLYINYKENLLEIKPLVSSFNNIILSVNGQILQSHIFVPNMKILLIVQNEDEIQLKIYFFGINQISFLYQMPLYEFQIQYPIKIRQFENLFGIITTKNEQDYLFIYDVTQQGRSCLRQITKMQPDYNDFDLIDETGIQIQILSNAIFITYPIIQISIKQSRKSDYAQILSVLQFQTQSFIESIPTTFKINLYLQNLDNNLRFKFGVEKQMLFVNSQNEITNIDSIYGSINNIYLSNSCEGTIQKPIHIIQTKKQYCWIFKQQLCLLNNKQLIYDYFAQNRYFELQEHQIFLNYFLSSQQRILIIYDKQNNSIGIFNISKNDLIEQNFNDSIFYKEFGMNHIDSNIYQISQVNNLLVIYAQQFIMLYSLIENKLQYTGQCQIQGETKIQVEFLLIYDSSQIFLILETNYYLNLIICRKIMREIIQINFNPFFQIVAFHVLHSEIQDQEIYFRIILFSNQDIGYIYELKFETISFKLQKQKMSQILRYFNIIFENFQKLTDTIFILKGKSDQSISQSSSYLYKINRNSSNEIELVDYFYKYIQAYEIQYYNETHFIQIEQPTEQPIISLISINYYKVFAQNRCSIVLQNDVSKFDSIIIKEENILIKTQTTLYLVIINFLLIIFFNKKNKKQSFLHLQRL</sequence>
<comment type="caution">
    <text evidence="2">The sequence shown here is derived from an EMBL/GenBank/DDBJ whole genome shotgun (WGS) entry which is preliminary data.</text>
</comment>
<dbReference type="EMBL" id="CAJJDN010000163">
    <property type="protein sequence ID" value="CAD8125936.1"/>
    <property type="molecule type" value="Genomic_DNA"/>
</dbReference>
<organism evidence="2 3">
    <name type="scientific">Paramecium sonneborni</name>
    <dbReference type="NCBI Taxonomy" id="65129"/>
    <lineage>
        <taxon>Eukaryota</taxon>
        <taxon>Sar</taxon>
        <taxon>Alveolata</taxon>
        <taxon>Ciliophora</taxon>
        <taxon>Intramacronucleata</taxon>
        <taxon>Oligohymenophorea</taxon>
        <taxon>Peniculida</taxon>
        <taxon>Parameciidae</taxon>
        <taxon>Paramecium</taxon>
    </lineage>
</organism>
<evidence type="ECO:0000313" key="2">
    <source>
        <dbReference type="EMBL" id="CAD8125936.1"/>
    </source>
</evidence>
<evidence type="ECO:0000256" key="1">
    <source>
        <dbReference type="SAM" id="Phobius"/>
    </source>
</evidence>
<reference evidence="2" key="1">
    <citation type="submission" date="2021-01" db="EMBL/GenBank/DDBJ databases">
        <authorList>
            <consortium name="Genoscope - CEA"/>
            <person name="William W."/>
        </authorList>
    </citation>
    <scope>NUCLEOTIDE SEQUENCE</scope>
</reference>
<dbReference type="AlphaFoldDB" id="A0A8S1RC97"/>
<keyword evidence="1" id="KW-0472">Membrane</keyword>
<proteinExistence type="predicted"/>
<keyword evidence="1" id="KW-1133">Transmembrane helix</keyword>
<name>A0A8S1RC97_9CILI</name>
<keyword evidence="3" id="KW-1185">Reference proteome</keyword>
<feature type="transmembrane region" description="Helical" evidence="1">
    <location>
        <begin position="1207"/>
        <end position="1228"/>
    </location>
</feature>
<evidence type="ECO:0008006" key="4">
    <source>
        <dbReference type="Google" id="ProtNLM"/>
    </source>
</evidence>
<evidence type="ECO:0000313" key="3">
    <source>
        <dbReference type="Proteomes" id="UP000692954"/>
    </source>
</evidence>
<protein>
    <recommendedName>
        <fullName evidence="4">Transmembrane protein</fullName>
    </recommendedName>
</protein>
<dbReference type="Proteomes" id="UP000692954">
    <property type="component" value="Unassembled WGS sequence"/>
</dbReference>
<gene>
    <name evidence="2" type="ORF">PSON_ATCC_30995.1.T1630073</name>
</gene>
<accession>A0A8S1RC97</accession>
<keyword evidence="1" id="KW-0812">Transmembrane</keyword>
<dbReference type="OrthoDB" id="307367at2759"/>